<reference evidence="1" key="1">
    <citation type="submission" date="2018-02" db="EMBL/GenBank/DDBJ databases">
        <title>Rhizophora mucronata_Transcriptome.</title>
        <authorList>
            <person name="Meera S.P."/>
            <person name="Sreeshan A."/>
            <person name="Augustine A."/>
        </authorList>
    </citation>
    <scope>NUCLEOTIDE SEQUENCE</scope>
    <source>
        <tissue evidence="1">Leaf</tissue>
    </source>
</reference>
<dbReference type="AlphaFoldDB" id="A0A2P2N632"/>
<proteinExistence type="predicted"/>
<evidence type="ECO:0000313" key="1">
    <source>
        <dbReference type="EMBL" id="MBX37905.1"/>
    </source>
</evidence>
<dbReference type="EMBL" id="GGEC01057421">
    <property type="protein sequence ID" value="MBX37905.1"/>
    <property type="molecule type" value="Transcribed_RNA"/>
</dbReference>
<organism evidence="1">
    <name type="scientific">Rhizophora mucronata</name>
    <name type="common">Asiatic mangrove</name>
    <dbReference type="NCBI Taxonomy" id="61149"/>
    <lineage>
        <taxon>Eukaryota</taxon>
        <taxon>Viridiplantae</taxon>
        <taxon>Streptophyta</taxon>
        <taxon>Embryophyta</taxon>
        <taxon>Tracheophyta</taxon>
        <taxon>Spermatophyta</taxon>
        <taxon>Magnoliopsida</taxon>
        <taxon>eudicotyledons</taxon>
        <taxon>Gunneridae</taxon>
        <taxon>Pentapetalae</taxon>
        <taxon>rosids</taxon>
        <taxon>fabids</taxon>
        <taxon>Malpighiales</taxon>
        <taxon>Rhizophoraceae</taxon>
        <taxon>Rhizophora</taxon>
    </lineage>
</organism>
<protein>
    <submittedName>
        <fullName evidence="1">Uncharacterized protein</fullName>
    </submittedName>
</protein>
<accession>A0A2P2N632</accession>
<sequence>MGCRTGRVVGRALLSKPF</sequence>
<name>A0A2P2N632_RHIMU</name>